<dbReference type="PANTHER" id="PTHR23077:SF132">
    <property type="entry name" value="ATP-DEPENDENT ZN PROTEASE"/>
    <property type="match status" value="1"/>
</dbReference>
<dbReference type="EMBL" id="MU839012">
    <property type="protein sequence ID" value="KAK1766270.1"/>
    <property type="molecule type" value="Genomic_DNA"/>
</dbReference>
<protein>
    <submittedName>
        <fullName evidence="2">P-loop containing nucleoside triphosphate hydrolase protein</fullName>
    </submittedName>
</protein>
<dbReference type="GO" id="GO:1990275">
    <property type="term" value="F:preribosome binding"/>
    <property type="evidence" value="ECO:0007669"/>
    <property type="project" value="TreeGrafter"/>
</dbReference>
<dbReference type="GO" id="GO:0005524">
    <property type="term" value="F:ATP binding"/>
    <property type="evidence" value="ECO:0007669"/>
    <property type="project" value="InterPro"/>
</dbReference>
<evidence type="ECO:0000313" key="3">
    <source>
        <dbReference type="Proteomes" id="UP001244011"/>
    </source>
</evidence>
<sequence>MASSENQYAASIQGGDRTARRFFAHSDAQRVSTDAVIAKSLTRQYPDLELVIAPQYSSNLLGYAAAGHASYTLLGDDCRSGSHGGGPGPGPGGSDLPSSLRWTSYVPPARRIDGDAGYLAETVVFGRFLYRWRSREFVVYLVDGRDGAMAVPRVDNFYVLAPERAQAEALVAAAGRWSAELHGEVWVFDSGMWQKSAELYRSIQGAEWENVILDEEMKKAIIEDHLSFFGSRDRYTRLKVPWKRGVIYYGPPGNGKTISIKAMMHMLYSRKPEIPTLYVRTLTSFFGPEYSIQQIFAKARQFAPCYLVFEDLDTVVSDNVRSYFLNEVDGLKSNDGIFMIGSTNHLDRLDPGISKRPSRFDRKYYFPDPDRPQREAYCRFWQRKLAGSGGGDGGEDGVEFPDELIPAVAGITHGFSFAYMQEAFVAALLAIARRTPREEEGGEGEEDLCDGWVGVRADGGGDLEGLVLWVEIKKQVAILREGMEEGK</sequence>
<keyword evidence="3" id="KW-1185">Reference proteome</keyword>
<keyword evidence="2" id="KW-0378">Hydrolase</keyword>
<proteinExistence type="predicted"/>
<dbReference type="AlphaFoldDB" id="A0AAJ0BXS6"/>
<dbReference type="FunFam" id="3.40.50.300:FF:002838">
    <property type="entry name" value="Uncharacterized ATPase YjoB"/>
    <property type="match status" value="1"/>
</dbReference>
<evidence type="ECO:0000259" key="1">
    <source>
        <dbReference type="Pfam" id="PF00004"/>
    </source>
</evidence>
<dbReference type="CDD" id="cd19481">
    <property type="entry name" value="RecA-like_protease"/>
    <property type="match status" value="1"/>
</dbReference>
<evidence type="ECO:0000313" key="2">
    <source>
        <dbReference type="EMBL" id="KAK1766270.1"/>
    </source>
</evidence>
<dbReference type="SUPFAM" id="SSF52540">
    <property type="entry name" value="P-loop containing nucleoside triphosphate hydrolases"/>
    <property type="match status" value="1"/>
</dbReference>
<dbReference type="GO" id="GO:0042254">
    <property type="term" value="P:ribosome biogenesis"/>
    <property type="evidence" value="ECO:0007669"/>
    <property type="project" value="TreeGrafter"/>
</dbReference>
<dbReference type="GeneID" id="85305122"/>
<dbReference type="Proteomes" id="UP001244011">
    <property type="component" value="Unassembled WGS sequence"/>
</dbReference>
<dbReference type="RefSeq" id="XP_060282483.1">
    <property type="nucleotide sequence ID" value="XM_060421935.1"/>
</dbReference>
<dbReference type="GO" id="GO:0016887">
    <property type="term" value="F:ATP hydrolysis activity"/>
    <property type="evidence" value="ECO:0007669"/>
    <property type="project" value="InterPro"/>
</dbReference>
<dbReference type="InterPro" id="IPR050168">
    <property type="entry name" value="AAA_ATPase_domain"/>
</dbReference>
<dbReference type="PANTHER" id="PTHR23077">
    <property type="entry name" value="AAA-FAMILY ATPASE"/>
    <property type="match status" value="1"/>
</dbReference>
<dbReference type="GO" id="GO:0003723">
    <property type="term" value="F:RNA binding"/>
    <property type="evidence" value="ECO:0007669"/>
    <property type="project" value="TreeGrafter"/>
</dbReference>
<organism evidence="2 3">
    <name type="scientific">Phialemonium atrogriseum</name>
    <dbReference type="NCBI Taxonomy" id="1093897"/>
    <lineage>
        <taxon>Eukaryota</taxon>
        <taxon>Fungi</taxon>
        <taxon>Dikarya</taxon>
        <taxon>Ascomycota</taxon>
        <taxon>Pezizomycotina</taxon>
        <taxon>Sordariomycetes</taxon>
        <taxon>Sordariomycetidae</taxon>
        <taxon>Cephalothecales</taxon>
        <taxon>Cephalothecaceae</taxon>
        <taxon>Phialemonium</taxon>
    </lineage>
</organism>
<gene>
    <name evidence="2" type="ORF">QBC33DRAFT_115441</name>
</gene>
<comment type="caution">
    <text evidence="2">The sequence shown here is derived from an EMBL/GenBank/DDBJ whole genome shotgun (WGS) entry which is preliminary data.</text>
</comment>
<name>A0AAJ0BXS6_9PEZI</name>
<reference evidence="2" key="1">
    <citation type="submission" date="2023-06" db="EMBL/GenBank/DDBJ databases">
        <title>Genome-scale phylogeny and comparative genomics of the fungal order Sordariales.</title>
        <authorList>
            <consortium name="Lawrence Berkeley National Laboratory"/>
            <person name="Hensen N."/>
            <person name="Bonometti L."/>
            <person name="Westerberg I."/>
            <person name="Brannstrom I.O."/>
            <person name="Guillou S."/>
            <person name="Cros-Aarteil S."/>
            <person name="Calhoun S."/>
            <person name="Haridas S."/>
            <person name="Kuo A."/>
            <person name="Mondo S."/>
            <person name="Pangilinan J."/>
            <person name="Riley R."/>
            <person name="Labutti K."/>
            <person name="Andreopoulos B."/>
            <person name="Lipzen A."/>
            <person name="Chen C."/>
            <person name="Yanf M."/>
            <person name="Daum C."/>
            <person name="Ng V."/>
            <person name="Clum A."/>
            <person name="Steindorff A."/>
            <person name="Ohm R."/>
            <person name="Martin F."/>
            <person name="Silar P."/>
            <person name="Natvig D."/>
            <person name="Lalanne C."/>
            <person name="Gautier V."/>
            <person name="Ament-Velasquez S.L."/>
            <person name="Kruys A."/>
            <person name="Hutchinson M.I."/>
            <person name="Powell A.J."/>
            <person name="Barry K."/>
            <person name="Miller A.N."/>
            <person name="Grigoriev I.V."/>
            <person name="Debuchy R."/>
            <person name="Gladieux P."/>
            <person name="Thoren M.H."/>
            <person name="Johannesson H."/>
        </authorList>
    </citation>
    <scope>NUCLEOTIDE SEQUENCE</scope>
    <source>
        <strain evidence="2">8032-3</strain>
    </source>
</reference>
<dbReference type="Gene3D" id="3.40.50.300">
    <property type="entry name" value="P-loop containing nucleotide triphosphate hydrolases"/>
    <property type="match status" value="1"/>
</dbReference>
<accession>A0AAJ0BXS6</accession>
<feature type="domain" description="ATPase AAA-type core" evidence="1">
    <location>
        <begin position="247"/>
        <end position="367"/>
    </location>
</feature>
<dbReference type="InterPro" id="IPR027417">
    <property type="entry name" value="P-loop_NTPase"/>
</dbReference>
<dbReference type="Pfam" id="PF00004">
    <property type="entry name" value="AAA"/>
    <property type="match status" value="1"/>
</dbReference>
<dbReference type="GO" id="GO:0005634">
    <property type="term" value="C:nucleus"/>
    <property type="evidence" value="ECO:0007669"/>
    <property type="project" value="TreeGrafter"/>
</dbReference>
<dbReference type="InterPro" id="IPR003959">
    <property type="entry name" value="ATPase_AAA_core"/>
</dbReference>